<accession>C9RBH8</accession>
<organism evidence="3 4">
    <name type="scientific">Ammonifex degensii (strain DSM 10501 / KC4)</name>
    <dbReference type="NCBI Taxonomy" id="429009"/>
    <lineage>
        <taxon>Bacteria</taxon>
        <taxon>Bacillati</taxon>
        <taxon>Bacillota</taxon>
        <taxon>Clostridia</taxon>
        <taxon>Thermoanaerobacterales</taxon>
        <taxon>Thermoanaerobacteraceae</taxon>
        <taxon>Ammonifex</taxon>
    </lineage>
</organism>
<keyword evidence="4" id="KW-1185">Reference proteome</keyword>
<dbReference type="PANTHER" id="PTHR30029">
    <property type="entry name" value="STAGE V SPORULATION PROTEIN R"/>
    <property type="match status" value="1"/>
</dbReference>
<dbReference type="EMBL" id="CP001785">
    <property type="protein sequence ID" value="ACX51605.1"/>
    <property type="molecule type" value="Genomic_DNA"/>
</dbReference>
<evidence type="ECO:0000259" key="2">
    <source>
        <dbReference type="Pfam" id="PF24755"/>
    </source>
</evidence>
<evidence type="ECO:0000259" key="1">
    <source>
        <dbReference type="Pfam" id="PF04293"/>
    </source>
</evidence>
<dbReference type="AlphaFoldDB" id="C9RBH8"/>
<proteinExistence type="predicted"/>
<dbReference type="InterPro" id="IPR007390">
    <property type="entry name" value="Spore_V_R"/>
</dbReference>
<feature type="domain" description="SpoVR-like C-terminal" evidence="2">
    <location>
        <begin position="339"/>
        <end position="384"/>
    </location>
</feature>
<dbReference type="RefSeq" id="WP_015738483.1">
    <property type="nucleotide sequence ID" value="NC_013385.1"/>
</dbReference>
<dbReference type="InterPro" id="IPR057008">
    <property type="entry name" value="SpoVR-like_C"/>
</dbReference>
<dbReference type="HOGENOM" id="CLU_010179_1_0_9"/>
<dbReference type="PANTHER" id="PTHR30029:SF2">
    <property type="entry name" value="STAGE V SPORULATION PROTEIN R"/>
    <property type="match status" value="1"/>
</dbReference>
<dbReference type="InterPro" id="IPR056174">
    <property type="entry name" value="SpoVR_N"/>
</dbReference>
<dbReference type="KEGG" id="adg:Adeg_0453"/>
<evidence type="ECO:0000313" key="3">
    <source>
        <dbReference type="EMBL" id="ACX51605.1"/>
    </source>
</evidence>
<reference evidence="3 4" key="1">
    <citation type="submission" date="2009-10" db="EMBL/GenBank/DDBJ databases">
        <title>Complete sequence of chromosome of Ammonifex degensii KC4.</title>
        <authorList>
            <consortium name="US DOE Joint Genome Institute"/>
            <person name="Kerfeld C."/>
            <person name="Goodner B."/>
            <person name="Huber H."/>
            <person name="Stetter K."/>
            <person name="Lucas S."/>
            <person name="Copeland A."/>
            <person name="Lapidus A."/>
            <person name="Glavina del Rio T."/>
            <person name="Dalin E."/>
            <person name="Tice H."/>
            <person name="Bruce D."/>
            <person name="Goodwin L."/>
            <person name="Pitluck S."/>
            <person name="Saunders E."/>
            <person name="Brettin T."/>
            <person name="Detter J.C."/>
            <person name="Han C."/>
            <person name="Larimer F."/>
            <person name="Land M."/>
            <person name="Hauser L."/>
            <person name="Kyrpides N."/>
            <person name="Ovchinnikova G."/>
            <person name="Richardson P."/>
        </authorList>
    </citation>
    <scope>NUCLEOTIDE SEQUENCE [LARGE SCALE GENOMIC DNA]</scope>
    <source>
        <strain evidence="4">DSM 10501 / KC4</strain>
    </source>
</reference>
<feature type="domain" description="SpoVR protein-like N-terminal" evidence="1">
    <location>
        <begin position="168"/>
        <end position="330"/>
    </location>
</feature>
<dbReference type="eggNOG" id="COG2719">
    <property type="taxonomic scope" value="Bacteria"/>
</dbReference>
<protein>
    <submittedName>
        <fullName evidence="3">SpoVR family protein</fullName>
    </submittedName>
</protein>
<dbReference type="Pfam" id="PF04293">
    <property type="entry name" value="SpoVR"/>
    <property type="match status" value="2"/>
</dbReference>
<sequence length="423" mass="49405">MREAELEKVVLELGQLAREEGLDFYPMRFELCPSFVLQTLGAYGMLTRFSHWSFGKAYQRLKWRYDLGLNRVYEMVINTNPCYTFLYAGNSLVEHKLVVAHAMAHSDFFKHNLHFRSLPGDWHARMSCHARCFRSYAEKYGSHRLEELLDAALALQEHVDPYLGGEEGKDLLLFFMRYAPELEDWERDVLSMVREESLYFWPQFTTKILNEGWATYWHVRLLRQLELNFKEAVEFARLQAKLLSPSSAGINPYLVGLRILEDIEQRYGRDKLFEVRLLEDDLSLVRNYLTPKLVKELGLSLYRLEGEAWRPVGGEAEKVKEALIKKLTHGGFPYLVAKDGNYGGRGELYLVHVFDGRELDVYHLERTLPHVYRLWRRPVHLETVLEGRRVRFTYTGYRVVRQSLTRKAEGGATGQPAGQEVKE</sequence>
<evidence type="ECO:0000313" key="4">
    <source>
        <dbReference type="Proteomes" id="UP000002620"/>
    </source>
</evidence>
<name>C9RBH8_AMMDK</name>
<dbReference type="Proteomes" id="UP000002620">
    <property type="component" value="Chromosome"/>
</dbReference>
<gene>
    <name evidence="3" type="ordered locus">Adeg_0453</name>
</gene>
<dbReference type="STRING" id="429009.Adeg_0453"/>
<feature type="domain" description="SpoVR protein-like N-terminal" evidence="1">
    <location>
        <begin position="4"/>
        <end position="164"/>
    </location>
</feature>
<dbReference type="OrthoDB" id="9784270at2"/>
<dbReference type="Pfam" id="PF24755">
    <property type="entry name" value="SpoVR_C"/>
    <property type="match status" value="1"/>
</dbReference>